<evidence type="ECO:0000313" key="1">
    <source>
        <dbReference type="EMBL" id="MTD93916.1"/>
    </source>
</evidence>
<organism evidence="1 2">
    <name type="scientific">Hyphomicrobium album</name>
    <dbReference type="NCBI Taxonomy" id="2665159"/>
    <lineage>
        <taxon>Bacteria</taxon>
        <taxon>Pseudomonadati</taxon>
        <taxon>Pseudomonadota</taxon>
        <taxon>Alphaproteobacteria</taxon>
        <taxon>Hyphomicrobiales</taxon>
        <taxon>Hyphomicrobiaceae</taxon>
        <taxon>Hyphomicrobium</taxon>
    </lineage>
</organism>
<name>A0A6I3KIN3_9HYPH</name>
<gene>
    <name evidence="1" type="ORF">GIW81_06150</name>
</gene>
<dbReference type="EMBL" id="WMBQ01000001">
    <property type="protein sequence ID" value="MTD93916.1"/>
    <property type="molecule type" value="Genomic_DNA"/>
</dbReference>
<dbReference type="Proteomes" id="UP000440694">
    <property type="component" value="Unassembled WGS sequence"/>
</dbReference>
<dbReference type="RefSeq" id="WP_154738410.1">
    <property type="nucleotide sequence ID" value="NZ_WMBQ01000001.1"/>
</dbReference>
<accession>A0A6I3KIN3</accession>
<protein>
    <submittedName>
        <fullName evidence="1">Uncharacterized protein</fullName>
    </submittedName>
</protein>
<dbReference type="AlphaFoldDB" id="A0A6I3KIN3"/>
<keyword evidence="2" id="KW-1185">Reference proteome</keyword>
<evidence type="ECO:0000313" key="2">
    <source>
        <dbReference type="Proteomes" id="UP000440694"/>
    </source>
</evidence>
<reference evidence="1 2" key="1">
    <citation type="submission" date="2019-11" db="EMBL/GenBank/DDBJ databases">
        <title>Identification of a novel strain.</title>
        <authorList>
            <person name="Xu Q."/>
            <person name="Wang G."/>
        </authorList>
    </citation>
    <scope>NUCLEOTIDE SEQUENCE [LARGE SCALE GENOMIC DNA]</scope>
    <source>
        <strain evidence="2">xq</strain>
    </source>
</reference>
<comment type="caution">
    <text evidence="1">The sequence shown here is derived from an EMBL/GenBank/DDBJ whole genome shotgun (WGS) entry which is preliminary data.</text>
</comment>
<proteinExistence type="predicted"/>
<sequence>MTPFHAARTLTQDIKALLRELTDVLSRPQGDRLRDDGDLSMPMVMAMLDYPQADLEAIESDVTAYLSAALAQVESINADEGESFWEDPAHDRSPFMLRISISAALPNVEGARSVLRRLRSLIKVKVQRMRSLTAAAQAAAAQALSWIGSIMGWLKSLSAQLWSMLANLLTPTQWKMSGKVGTGVLGLIDVGVEITFGDGQRPGAAKT</sequence>